<evidence type="ECO:0000259" key="11">
    <source>
        <dbReference type="Pfam" id="PF07219"/>
    </source>
</evidence>
<dbReference type="Proteomes" id="UP000434580">
    <property type="component" value="Unassembled WGS sequence"/>
</dbReference>
<dbReference type="NCBIfam" id="TIGR00540">
    <property type="entry name" value="TPR_hemY_coli"/>
    <property type="match status" value="1"/>
</dbReference>
<dbReference type="AlphaFoldDB" id="A0A5S9MTK7"/>
<gene>
    <name evidence="12" type="primary">hemY</name>
    <name evidence="12" type="ORF">DPBNPPHM_00664</name>
</gene>
<keyword evidence="9" id="KW-0627">Porphyrin biosynthesis</keyword>
<dbReference type="Pfam" id="PF07219">
    <property type="entry name" value="HemY_N"/>
    <property type="match status" value="1"/>
</dbReference>
<dbReference type="EMBL" id="CACSII010000001">
    <property type="protein sequence ID" value="CAA0084018.1"/>
    <property type="molecule type" value="Genomic_DNA"/>
</dbReference>
<dbReference type="UniPathway" id="UPA00252"/>
<dbReference type="SUPFAM" id="SSF48452">
    <property type="entry name" value="TPR-like"/>
    <property type="match status" value="2"/>
</dbReference>
<comment type="function">
    <text evidence="1">Involved in a late step of protoheme IX synthesis.</text>
</comment>
<dbReference type="GO" id="GO:0006779">
    <property type="term" value="P:porphyrin-containing compound biosynthetic process"/>
    <property type="evidence" value="ECO:0007669"/>
    <property type="project" value="UniProtKB-KW"/>
</dbReference>
<evidence type="ECO:0000313" key="12">
    <source>
        <dbReference type="EMBL" id="CAA0084018.1"/>
    </source>
</evidence>
<dbReference type="InterPro" id="IPR005254">
    <property type="entry name" value="Heme_biosyn_assoc_TPR_pro"/>
</dbReference>
<evidence type="ECO:0000256" key="2">
    <source>
        <dbReference type="ARBA" id="ARBA00004429"/>
    </source>
</evidence>
<evidence type="ECO:0000256" key="5">
    <source>
        <dbReference type="ARBA" id="ARBA00022519"/>
    </source>
</evidence>
<dbReference type="GO" id="GO:0005886">
    <property type="term" value="C:plasma membrane"/>
    <property type="evidence" value="ECO:0007669"/>
    <property type="project" value="UniProtKB-SubCell"/>
</dbReference>
<evidence type="ECO:0000256" key="10">
    <source>
        <dbReference type="SAM" id="Phobius"/>
    </source>
</evidence>
<evidence type="ECO:0000256" key="4">
    <source>
        <dbReference type="ARBA" id="ARBA00022475"/>
    </source>
</evidence>
<evidence type="ECO:0000256" key="1">
    <source>
        <dbReference type="ARBA" id="ARBA00002962"/>
    </source>
</evidence>
<comment type="subcellular location">
    <subcellularLocation>
        <location evidence="2">Cell inner membrane</location>
        <topology evidence="2">Multi-pass membrane protein</topology>
    </subcellularLocation>
</comment>
<protein>
    <submittedName>
        <fullName evidence="12">Protein HemY</fullName>
    </submittedName>
</protein>
<keyword evidence="6 10" id="KW-0812">Transmembrane</keyword>
<evidence type="ECO:0000256" key="6">
    <source>
        <dbReference type="ARBA" id="ARBA00022692"/>
    </source>
</evidence>
<feature type="domain" description="HemY N-terminal" evidence="11">
    <location>
        <begin position="28"/>
        <end position="132"/>
    </location>
</feature>
<evidence type="ECO:0000313" key="13">
    <source>
        <dbReference type="Proteomes" id="UP000434580"/>
    </source>
</evidence>
<keyword evidence="7 10" id="KW-1133">Transmembrane helix</keyword>
<dbReference type="Gene3D" id="1.25.40.10">
    <property type="entry name" value="Tetratricopeptide repeat domain"/>
    <property type="match status" value="2"/>
</dbReference>
<comment type="pathway">
    <text evidence="3">Porphyrin-containing compound metabolism; protoheme biosynthesis.</text>
</comment>
<proteinExistence type="predicted"/>
<evidence type="ECO:0000256" key="7">
    <source>
        <dbReference type="ARBA" id="ARBA00022989"/>
    </source>
</evidence>
<keyword evidence="5" id="KW-0997">Cell inner membrane</keyword>
<keyword evidence="8 10" id="KW-0472">Membrane</keyword>
<accession>A0A5S9MTK7</accession>
<dbReference type="GO" id="GO:0042168">
    <property type="term" value="P:heme metabolic process"/>
    <property type="evidence" value="ECO:0007669"/>
    <property type="project" value="InterPro"/>
</dbReference>
<sequence length="395" mass="44182">MIRFFLLLLVFASGGLGFAHLLKEEGPGYVLIYFNHYSIETSFWLFTVLMLVLSGGLMLAIWLFFNGAGLLVRLGLWPRRFSLGQAHKQQFNGLLAYADADYSAAGKVLNRAGKRGNLAFVDYLFAARSALQLNQIDEAQAAFEKARECGDKDDLSVALFGVDMALALNDDARAQQRLEDARSRFSNDPRFLIKAAMVYHAVHEWPLLQGLLKPLRKKKLLVKAQFEMYTRDCFAGLITQAAAINNLSAVNKAFKQADTFQLDEHVYMAYFRALQSMGEDAEARNRVEHQLRQQWSAPLLAFYLQLAPGDIGDQAVFVRRLAEAQPGSALILHAQGIVATRQANWLEAKKFFEDSLAIQETAKAWFLLADVYAQLHQPSQQAESVKKGLALMAPA</sequence>
<dbReference type="InterPro" id="IPR011990">
    <property type="entry name" value="TPR-like_helical_dom_sf"/>
</dbReference>
<organism evidence="12 13">
    <name type="scientific">BD1-7 clade bacterium</name>
    <dbReference type="NCBI Taxonomy" id="2029982"/>
    <lineage>
        <taxon>Bacteria</taxon>
        <taxon>Pseudomonadati</taxon>
        <taxon>Pseudomonadota</taxon>
        <taxon>Gammaproteobacteria</taxon>
        <taxon>Cellvibrionales</taxon>
        <taxon>Spongiibacteraceae</taxon>
        <taxon>BD1-7 clade</taxon>
    </lineage>
</organism>
<reference evidence="12 13" key="1">
    <citation type="submission" date="2019-11" db="EMBL/GenBank/DDBJ databases">
        <authorList>
            <person name="Holert J."/>
        </authorList>
    </citation>
    <scope>NUCLEOTIDE SEQUENCE [LARGE SCALE GENOMIC DNA]</scope>
    <source>
        <strain evidence="12">BC5_2</strain>
    </source>
</reference>
<evidence type="ECO:0000256" key="3">
    <source>
        <dbReference type="ARBA" id="ARBA00004744"/>
    </source>
</evidence>
<feature type="transmembrane region" description="Helical" evidence="10">
    <location>
        <begin position="43"/>
        <end position="72"/>
    </location>
</feature>
<dbReference type="InterPro" id="IPR010817">
    <property type="entry name" value="HemY_N"/>
</dbReference>
<keyword evidence="4" id="KW-1003">Cell membrane</keyword>
<evidence type="ECO:0000256" key="8">
    <source>
        <dbReference type="ARBA" id="ARBA00023136"/>
    </source>
</evidence>
<evidence type="ECO:0000256" key="9">
    <source>
        <dbReference type="ARBA" id="ARBA00023244"/>
    </source>
</evidence>
<name>A0A5S9MTK7_9GAMM</name>
<dbReference type="OrthoDB" id="7053339at2"/>